<dbReference type="InterPro" id="IPR001701">
    <property type="entry name" value="Glyco_hydro_9"/>
</dbReference>
<feature type="domain" description="Glycoside hydrolase family 9" evidence="9">
    <location>
        <begin position="34"/>
        <end position="343"/>
    </location>
</feature>
<keyword evidence="4" id="KW-0378">Hydrolase</keyword>
<evidence type="ECO:0000256" key="8">
    <source>
        <dbReference type="ARBA" id="ARBA00023326"/>
    </source>
</evidence>
<dbReference type="GO" id="GO:0008810">
    <property type="term" value="F:cellulase activity"/>
    <property type="evidence" value="ECO:0007669"/>
    <property type="project" value="UniProtKB-EC"/>
</dbReference>
<dbReference type="EnsemblPlants" id="QL02p024990:mrna">
    <property type="protein sequence ID" value="QL02p024990:mrna"/>
    <property type="gene ID" value="QL02p024990"/>
</dbReference>
<dbReference type="InterPro" id="IPR012341">
    <property type="entry name" value="6hp_glycosidase-like_sf"/>
</dbReference>
<dbReference type="OMA" id="CDITASD"/>
<evidence type="ECO:0000256" key="1">
    <source>
        <dbReference type="ARBA" id="ARBA00000966"/>
    </source>
</evidence>
<sequence>MALVLSGINNIKPSLKNGFNCNYRWTLLFIELSAGNYPSNSPVKFRGDSGLQDGNSTGTHDLVGGFYDSGNNIKFSFPTAYTVTLLSWTVIEYHQKYTDIGELDHVKDIIKWGSDYLLKHFVPPNATFAAPILYSQVGSANSDSKNPNDINCWERPEDMTYQRPASTCDITASDLAGEIVAALSAASLVFKDDQAYSKDLVDAAEKLFELATNVDSTKQGTYTTVDACGGEARNFYNSSGYLDELIWGGTWLFFATGNTSYLEDATRRYDDAEKDKIPFDEGIFYWNNKFTANSVLLTRLRFFHDVGYPYEDALLSSSNLTDSVMCSYLSDQNFDKTQDKSLFNCIPYLNIHVNYILGDNPMKMSYMLGFGDHFPTQVHHRSSSIPWDNQHYSCAEGDRWLNSVDPNPNVLLGAMVAGPDQNDSFIDQRDKPKFTEQLFRALLI</sequence>
<dbReference type="SUPFAM" id="SSF48208">
    <property type="entry name" value="Six-hairpin glycosidases"/>
    <property type="match status" value="1"/>
</dbReference>
<reference evidence="10" key="2">
    <citation type="submission" date="2021-01" db="UniProtKB">
        <authorList>
            <consortium name="EnsemblPlants"/>
        </authorList>
    </citation>
    <scope>IDENTIFICATION</scope>
</reference>
<dbReference type="Gene3D" id="1.50.10.10">
    <property type="match status" value="1"/>
</dbReference>
<evidence type="ECO:0000256" key="4">
    <source>
        <dbReference type="ARBA" id="ARBA00022801"/>
    </source>
</evidence>
<evidence type="ECO:0000313" key="10">
    <source>
        <dbReference type="EnsemblPlants" id="QL02p024990:mrna"/>
    </source>
</evidence>
<dbReference type="EC" id="3.2.1.4" evidence="3"/>
<dbReference type="Proteomes" id="UP000594261">
    <property type="component" value="Chromosome 2"/>
</dbReference>
<organism evidence="10 11">
    <name type="scientific">Quercus lobata</name>
    <name type="common">Valley oak</name>
    <dbReference type="NCBI Taxonomy" id="97700"/>
    <lineage>
        <taxon>Eukaryota</taxon>
        <taxon>Viridiplantae</taxon>
        <taxon>Streptophyta</taxon>
        <taxon>Embryophyta</taxon>
        <taxon>Tracheophyta</taxon>
        <taxon>Spermatophyta</taxon>
        <taxon>Magnoliopsida</taxon>
        <taxon>eudicotyledons</taxon>
        <taxon>Gunneridae</taxon>
        <taxon>Pentapetalae</taxon>
        <taxon>rosids</taxon>
        <taxon>fabids</taxon>
        <taxon>Fagales</taxon>
        <taxon>Fagaceae</taxon>
        <taxon>Quercus</taxon>
    </lineage>
</organism>
<evidence type="ECO:0000256" key="7">
    <source>
        <dbReference type="ARBA" id="ARBA00023295"/>
    </source>
</evidence>
<name>A0A7N2KUD4_QUELO</name>
<dbReference type="Gramene" id="QL02p024990:mrna">
    <property type="protein sequence ID" value="QL02p024990:mrna"/>
    <property type="gene ID" value="QL02p024990"/>
</dbReference>
<keyword evidence="7" id="KW-0326">Glycosidase</keyword>
<comment type="similarity">
    <text evidence="2">Belongs to the glycosyl hydrolase 9 (cellulase E) family.</text>
</comment>
<evidence type="ECO:0000259" key="9">
    <source>
        <dbReference type="Pfam" id="PF00759"/>
    </source>
</evidence>
<keyword evidence="11" id="KW-1185">Reference proteome</keyword>
<evidence type="ECO:0000256" key="5">
    <source>
        <dbReference type="ARBA" id="ARBA00023001"/>
    </source>
</evidence>
<evidence type="ECO:0000256" key="3">
    <source>
        <dbReference type="ARBA" id="ARBA00012601"/>
    </source>
</evidence>
<dbReference type="PANTHER" id="PTHR22298">
    <property type="entry name" value="ENDO-1,4-BETA-GLUCANASE"/>
    <property type="match status" value="1"/>
</dbReference>
<keyword evidence="5" id="KW-0136">Cellulose degradation</keyword>
<evidence type="ECO:0000256" key="2">
    <source>
        <dbReference type="ARBA" id="ARBA00007072"/>
    </source>
</evidence>
<dbReference type="GO" id="GO:0030245">
    <property type="term" value="P:cellulose catabolic process"/>
    <property type="evidence" value="ECO:0007669"/>
    <property type="project" value="UniProtKB-KW"/>
</dbReference>
<keyword evidence="6" id="KW-0119">Carbohydrate metabolism</keyword>
<keyword evidence="8" id="KW-0624">Polysaccharide degradation</keyword>
<accession>A0A7N2KUD4</accession>
<evidence type="ECO:0000313" key="11">
    <source>
        <dbReference type="Proteomes" id="UP000594261"/>
    </source>
</evidence>
<proteinExistence type="inferred from homology"/>
<dbReference type="Pfam" id="PF00759">
    <property type="entry name" value="Glyco_hydro_9"/>
    <property type="match status" value="2"/>
</dbReference>
<evidence type="ECO:0000256" key="6">
    <source>
        <dbReference type="ARBA" id="ARBA00023277"/>
    </source>
</evidence>
<protein>
    <recommendedName>
        <fullName evidence="3">cellulase</fullName>
        <ecNumber evidence="3">3.2.1.4</ecNumber>
    </recommendedName>
</protein>
<feature type="domain" description="Glycoside hydrolase family 9" evidence="9">
    <location>
        <begin position="352"/>
        <end position="436"/>
    </location>
</feature>
<dbReference type="InParanoid" id="A0A7N2KUD4"/>
<dbReference type="AlphaFoldDB" id="A0A7N2KUD4"/>
<comment type="catalytic activity">
    <reaction evidence="1">
        <text>Endohydrolysis of (1-&gt;4)-beta-D-glucosidic linkages in cellulose, lichenin and cereal beta-D-glucans.</text>
        <dbReference type="EC" id="3.2.1.4"/>
    </reaction>
</comment>
<dbReference type="InterPro" id="IPR008928">
    <property type="entry name" value="6-hairpin_glycosidase_sf"/>
</dbReference>
<reference evidence="11" key="1">
    <citation type="journal article" date="2016" name="G3 (Bethesda)">
        <title>First Draft Assembly and Annotation of the Genome of a California Endemic Oak Quercus lobata Nee (Fagaceae).</title>
        <authorList>
            <person name="Sork V.L."/>
            <person name="Fitz-Gibbon S.T."/>
            <person name="Puiu D."/>
            <person name="Crepeau M."/>
            <person name="Gugger P.F."/>
            <person name="Sherman R."/>
            <person name="Stevens K."/>
            <person name="Langley C.H."/>
            <person name="Pellegrini M."/>
            <person name="Salzberg S.L."/>
        </authorList>
    </citation>
    <scope>NUCLEOTIDE SEQUENCE [LARGE SCALE GENOMIC DNA]</scope>
    <source>
        <strain evidence="11">cv. SW786</strain>
    </source>
</reference>